<proteinExistence type="predicted"/>
<dbReference type="Proteomes" id="UP000248961">
    <property type="component" value="Unassembled WGS sequence"/>
</dbReference>
<evidence type="ECO:0000313" key="2">
    <source>
        <dbReference type="Proteomes" id="UP000248961"/>
    </source>
</evidence>
<gene>
    <name evidence="1" type="ORF">BO97DRAFT_409217</name>
</gene>
<dbReference type="SUPFAM" id="SSF109854">
    <property type="entry name" value="DinB/YfiT-like putative metalloenzymes"/>
    <property type="match status" value="1"/>
</dbReference>
<dbReference type="STRING" id="1450537.A0A395HI02"/>
<sequence>MTSSVYTIAIPTFIHGLETLSHILKKGEEYATQHSIPLDDLLHASLHESMKSLSFQVFVTEFNIRKTINRAQLVEPPTPQPEDQTYQELYIRIDKALADLKKITPSVFAGKEQTSFKAPIGDQEVEFTPESYVLNFGLPNVYFHIVTAYSILRAQGVPLGKLDYLQNFLA</sequence>
<name>A0A395HI02_ASPHC</name>
<dbReference type="PANTHER" id="PTHR36922:SF1">
    <property type="entry name" value="DUF1993 DOMAIN-CONTAINING PROTEIN"/>
    <property type="match status" value="1"/>
</dbReference>
<keyword evidence="2" id="KW-1185">Reference proteome</keyword>
<dbReference type="VEuPathDB" id="FungiDB:BO97DRAFT_409217"/>
<dbReference type="PANTHER" id="PTHR36922">
    <property type="entry name" value="BLL2446 PROTEIN"/>
    <property type="match status" value="1"/>
</dbReference>
<dbReference type="InterPro" id="IPR034660">
    <property type="entry name" value="DinB/YfiT-like"/>
</dbReference>
<dbReference type="Pfam" id="PF09351">
    <property type="entry name" value="DUF1993"/>
    <property type="match status" value="1"/>
</dbReference>
<dbReference type="RefSeq" id="XP_025546287.1">
    <property type="nucleotide sequence ID" value="XM_025696014.1"/>
</dbReference>
<reference evidence="1 2" key="1">
    <citation type="submission" date="2018-02" db="EMBL/GenBank/DDBJ databases">
        <title>The genomes of Aspergillus section Nigri reveals drivers in fungal speciation.</title>
        <authorList>
            <consortium name="DOE Joint Genome Institute"/>
            <person name="Vesth T.C."/>
            <person name="Nybo J."/>
            <person name="Theobald S."/>
            <person name="Brandl J."/>
            <person name="Frisvad J.C."/>
            <person name="Nielsen K.F."/>
            <person name="Lyhne E.K."/>
            <person name="Kogle M.E."/>
            <person name="Kuo A."/>
            <person name="Riley R."/>
            <person name="Clum A."/>
            <person name="Nolan M."/>
            <person name="Lipzen A."/>
            <person name="Salamov A."/>
            <person name="Henrissat B."/>
            <person name="Wiebenga A."/>
            <person name="De vries R.P."/>
            <person name="Grigoriev I.V."/>
            <person name="Mortensen U.H."/>
            <person name="Andersen M.R."/>
            <person name="Baker S.E."/>
        </authorList>
    </citation>
    <scope>NUCLEOTIDE SEQUENCE [LARGE SCALE GENOMIC DNA]</scope>
    <source>
        <strain evidence="1 2">CBS 101889</strain>
    </source>
</reference>
<organism evidence="1 2">
    <name type="scientific">Aspergillus homomorphus (strain CBS 101889)</name>
    <dbReference type="NCBI Taxonomy" id="1450537"/>
    <lineage>
        <taxon>Eukaryota</taxon>
        <taxon>Fungi</taxon>
        <taxon>Dikarya</taxon>
        <taxon>Ascomycota</taxon>
        <taxon>Pezizomycotina</taxon>
        <taxon>Eurotiomycetes</taxon>
        <taxon>Eurotiomycetidae</taxon>
        <taxon>Eurotiales</taxon>
        <taxon>Aspergillaceae</taxon>
        <taxon>Aspergillus</taxon>
        <taxon>Aspergillus subgen. Circumdati</taxon>
    </lineage>
</organism>
<dbReference type="EMBL" id="KZ824339">
    <property type="protein sequence ID" value="RAL07133.1"/>
    <property type="molecule type" value="Genomic_DNA"/>
</dbReference>
<dbReference type="GeneID" id="37200303"/>
<dbReference type="Gene3D" id="1.20.120.450">
    <property type="entry name" value="dinb family like domain"/>
    <property type="match status" value="1"/>
</dbReference>
<dbReference type="InterPro" id="IPR018531">
    <property type="entry name" value="DUF1993"/>
</dbReference>
<protein>
    <submittedName>
        <fullName evidence="1">Uncharacterized protein</fullName>
    </submittedName>
</protein>
<accession>A0A395HI02</accession>
<dbReference type="OrthoDB" id="3724345at2759"/>
<evidence type="ECO:0000313" key="1">
    <source>
        <dbReference type="EMBL" id="RAL07133.1"/>
    </source>
</evidence>
<dbReference type="AlphaFoldDB" id="A0A395HI02"/>